<sequence length="193" mass="21197">MAQVTLMSFLQVGLPALPTNAPPNPGPNTTNRYQNLLNQVRLDSDPLPASPMPAMGSEDLIRDKIAEHTLLILTRHCLASLNHALGDIKPSFKWNMGMANHALPTVRNEYRQPLSQVNFYMNQHIARYGFLLTNTELVVFQRLDANGNLQLAASIPYNAGGAPGYSQMTVLFALFCLGMMTAQDGNGPNGWTM</sequence>
<keyword evidence="3" id="KW-1185">Reference proteome</keyword>
<organism evidence="2 3">
    <name type="scientific">[Emmonsia] crescens</name>
    <dbReference type="NCBI Taxonomy" id="73230"/>
    <lineage>
        <taxon>Eukaryota</taxon>
        <taxon>Fungi</taxon>
        <taxon>Dikarya</taxon>
        <taxon>Ascomycota</taxon>
        <taxon>Pezizomycotina</taxon>
        <taxon>Eurotiomycetes</taxon>
        <taxon>Eurotiomycetidae</taxon>
        <taxon>Onygenales</taxon>
        <taxon>Ajellomycetaceae</taxon>
        <taxon>Emergomyces</taxon>
    </lineage>
</organism>
<protein>
    <submittedName>
        <fullName evidence="2">Uncharacterized protein</fullName>
    </submittedName>
</protein>
<feature type="chain" id="PRO_5012202901" evidence="1">
    <location>
        <begin position="22"/>
        <end position="193"/>
    </location>
</feature>
<keyword evidence="1" id="KW-0732">Signal</keyword>
<evidence type="ECO:0000313" key="3">
    <source>
        <dbReference type="Proteomes" id="UP000226031"/>
    </source>
</evidence>
<dbReference type="STRING" id="73230.A0A2B7ZJB9"/>
<dbReference type="AlphaFoldDB" id="A0A2B7ZJB9"/>
<reference evidence="2 3" key="1">
    <citation type="submission" date="2017-10" db="EMBL/GenBank/DDBJ databases">
        <title>Comparative genomics in systemic dimorphic fungi from Ajellomycetaceae.</title>
        <authorList>
            <person name="Munoz J.F."/>
            <person name="Mcewen J.G."/>
            <person name="Clay O.K."/>
            <person name="Cuomo C.A."/>
        </authorList>
    </citation>
    <scope>NUCLEOTIDE SEQUENCE [LARGE SCALE GENOMIC DNA]</scope>
    <source>
        <strain evidence="2 3">UAMH4076</strain>
    </source>
</reference>
<comment type="caution">
    <text evidence="2">The sequence shown here is derived from an EMBL/GenBank/DDBJ whole genome shotgun (WGS) entry which is preliminary data.</text>
</comment>
<name>A0A2B7ZJB9_9EURO</name>
<evidence type="ECO:0000256" key="1">
    <source>
        <dbReference type="SAM" id="SignalP"/>
    </source>
</evidence>
<accession>A0A2B7ZJB9</accession>
<gene>
    <name evidence="2" type="ORF">GX50_04085</name>
</gene>
<dbReference type="VEuPathDB" id="FungiDB:EMCG_09423"/>
<dbReference type="EMBL" id="PDND01000072">
    <property type="protein sequence ID" value="PGH33102.1"/>
    <property type="molecule type" value="Genomic_DNA"/>
</dbReference>
<dbReference type="Proteomes" id="UP000226031">
    <property type="component" value="Unassembled WGS sequence"/>
</dbReference>
<evidence type="ECO:0000313" key="2">
    <source>
        <dbReference type="EMBL" id="PGH33102.1"/>
    </source>
</evidence>
<feature type="signal peptide" evidence="1">
    <location>
        <begin position="1"/>
        <end position="21"/>
    </location>
</feature>
<proteinExistence type="predicted"/>